<dbReference type="Gene3D" id="1.10.540.10">
    <property type="entry name" value="Acyl-CoA dehydrogenase/oxidase, N-terminal domain"/>
    <property type="match status" value="1"/>
</dbReference>
<dbReference type="EMBL" id="BAEH01000045">
    <property type="protein sequence ID" value="GAB18033.1"/>
    <property type="molecule type" value="Genomic_DNA"/>
</dbReference>
<evidence type="ECO:0000259" key="6">
    <source>
        <dbReference type="Pfam" id="PF00441"/>
    </source>
</evidence>
<dbReference type="InterPro" id="IPR036250">
    <property type="entry name" value="AcylCo_DH-like_C"/>
</dbReference>
<name>H0QYY2_9ACTN</name>
<keyword evidence="4" id="KW-0274">FAD</keyword>
<dbReference type="PANTHER" id="PTHR43884">
    <property type="entry name" value="ACYL-COA DEHYDROGENASE"/>
    <property type="match status" value="1"/>
</dbReference>
<evidence type="ECO:0000256" key="5">
    <source>
        <dbReference type="ARBA" id="ARBA00023002"/>
    </source>
</evidence>
<dbReference type="RefSeq" id="WP_007317370.1">
    <property type="nucleotide sequence ID" value="NZ_BAEH01000045.1"/>
</dbReference>
<dbReference type="Pfam" id="PF00441">
    <property type="entry name" value="Acyl-CoA_dh_1"/>
    <property type="match status" value="1"/>
</dbReference>
<dbReference type="GO" id="GO:0050660">
    <property type="term" value="F:flavin adenine dinucleotide binding"/>
    <property type="evidence" value="ECO:0007669"/>
    <property type="project" value="InterPro"/>
</dbReference>
<dbReference type="OrthoDB" id="2450120at2"/>
<evidence type="ECO:0000313" key="7">
    <source>
        <dbReference type="EMBL" id="GAB18033.1"/>
    </source>
</evidence>
<accession>H0QYY2</accession>
<dbReference type="InterPro" id="IPR009100">
    <property type="entry name" value="AcylCoA_DH/oxidase_NM_dom_sf"/>
</dbReference>
<evidence type="ECO:0000256" key="1">
    <source>
        <dbReference type="ARBA" id="ARBA00001974"/>
    </source>
</evidence>
<keyword evidence="8" id="KW-1185">Reference proteome</keyword>
<dbReference type="GO" id="GO:0003995">
    <property type="term" value="F:acyl-CoA dehydrogenase activity"/>
    <property type="evidence" value="ECO:0007669"/>
    <property type="project" value="TreeGrafter"/>
</dbReference>
<dbReference type="InterPro" id="IPR037069">
    <property type="entry name" value="AcylCoA_DH/ox_N_sf"/>
</dbReference>
<dbReference type="STRING" id="1077974.GOEFS_045_00230"/>
<proteinExistence type="inferred from homology"/>
<dbReference type="SUPFAM" id="SSF56645">
    <property type="entry name" value="Acyl-CoA dehydrogenase NM domain-like"/>
    <property type="match status" value="1"/>
</dbReference>
<dbReference type="Proteomes" id="UP000035034">
    <property type="component" value="Unassembled WGS sequence"/>
</dbReference>
<evidence type="ECO:0000313" key="8">
    <source>
        <dbReference type="Proteomes" id="UP000035034"/>
    </source>
</evidence>
<dbReference type="SUPFAM" id="SSF47203">
    <property type="entry name" value="Acyl-CoA dehydrogenase C-terminal domain-like"/>
    <property type="match status" value="1"/>
</dbReference>
<dbReference type="PANTHER" id="PTHR43884:SF20">
    <property type="entry name" value="ACYL-COA DEHYDROGENASE FADE28"/>
    <property type="match status" value="1"/>
</dbReference>
<gene>
    <name evidence="7" type="ORF">GOEFS_045_00230</name>
</gene>
<keyword evidence="5" id="KW-0560">Oxidoreductase</keyword>
<dbReference type="InterPro" id="IPR009075">
    <property type="entry name" value="AcylCo_DH/oxidase_C"/>
</dbReference>
<comment type="cofactor">
    <cofactor evidence="1">
        <name>FAD</name>
        <dbReference type="ChEBI" id="CHEBI:57692"/>
    </cofactor>
</comment>
<dbReference type="Gene3D" id="1.20.140.10">
    <property type="entry name" value="Butyryl-CoA Dehydrogenase, subunit A, domain 3"/>
    <property type="match status" value="1"/>
</dbReference>
<organism evidence="7 8">
    <name type="scientific">Gordonia effusa NBRC 100432</name>
    <dbReference type="NCBI Taxonomy" id="1077974"/>
    <lineage>
        <taxon>Bacteria</taxon>
        <taxon>Bacillati</taxon>
        <taxon>Actinomycetota</taxon>
        <taxon>Actinomycetes</taxon>
        <taxon>Mycobacteriales</taxon>
        <taxon>Gordoniaceae</taxon>
        <taxon>Gordonia</taxon>
    </lineage>
</organism>
<sequence length="310" mass="32661">MNDLDPVFVSTVRDVFARLAASADLSPVDRWQQLDDIGLARLLAPASSGGSEAGWREVAVVLETAARQSVTTGIVGSDVLAGWLLRRAGLSDDAVLRGAGLIDDAGREIAVERVDGAESVVTLAKLGEEWTVSAAHQGDAEVDAHTGELFMLRGALCRSIQVAGALAEINNITTEHVTTRTQFGRPLAKFQALQQVLADSAAQTALTAATVDAAVATADAYEAGATALERLRFDVAVARSCAGHAASTVVRNAHQTLGAIGTTVEHRLHRYTMPALSWCAEFGSTQHWDDVVAQEAERVGADGLWELIVG</sequence>
<keyword evidence="3" id="KW-0285">Flavoprotein</keyword>
<evidence type="ECO:0000256" key="3">
    <source>
        <dbReference type="ARBA" id="ARBA00022630"/>
    </source>
</evidence>
<evidence type="ECO:0000256" key="4">
    <source>
        <dbReference type="ARBA" id="ARBA00022827"/>
    </source>
</evidence>
<protein>
    <submittedName>
        <fullName evidence="7">Putative acyl-CoA dehydrogenase</fullName>
    </submittedName>
</protein>
<dbReference type="AlphaFoldDB" id="H0QYY2"/>
<reference evidence="7 8" key="1">
    <citation type="submission" date="2011-12" db="EMBL/GenBank/DDBJ databases">
        <title>Whole genome shotgun sequence of Gordonia effusa NBRC 100432.</title>
        <authorList>
            <person name="Yoshida I."/>
            <person name="Takarada H."/>
            <person name="Hosoyama A."/>
            <person name="Tsuchikane K."/>
            <person name="Katsumata H."/>
            <person name="Yamazaki S."/>
            <person name="Fujita N."/>
        </authorList>
    </citation>
    <scope>NUCLEOTIDE SEQUENCE [LARGE SCALE GENOMIC DNA]</scope>
    <source>
        <strain evidence="7 8">NBRC 100432</strain>
    </source>
</reference>
<dbReference type="eggNOG" id="COG1960">
    <property type="taxonomic scope" value="Bacteria"/>
</dbReference>
<evidence type="ECO:0000256" key="2">
    <source>
        <dbReference type="ARBA" id="ARBA00009347"/>
    </source>
</evidence>
<comment type="caution">
    <text evidence="7">The sequence shown here is derived from an EMBL/GenBank/DDBJ whole genome shotgun (WGS) entry which is preliminary data.</text>
</comment>
<feature type="domain" description="Acyl-CoA dehydrogenase/oxidase C-terminal" evidence="6">
    <location>
        <begin position="154"/>
        <end position="277"/>
    </location>
</feature>
<comment type="similarity">
    <text evidence="2">Belongs to the acyl-CoA dehydrogenase family.</text>
</comment>